<dbReference type="InterPro" id="IPR003578">
    <property type="entry name" value="Small_GTPase_Rho"/>
</dbReference>
<evidence type="ECO:0000256" key="5">
    <source>
        <dbReference type="ARBA" id="ARBA00023134"/>
    </source>
</evidence>
<dbReference type="SMART" id="SM00173">
    <property type="entry name" value="RAS"/>
    <property type="match status" value="1"/>
</dbReference>
<gene>
    <name evidence="10" type="ORF">AC578_4719</name>
</gene>
<evidence type="ECO:0000256" key="3">
    <source>
        <dbReference type="ARBA" id="ARBA00022481"/>
    </source>
</evidence>
<dbReference type="FunFam" id="3.40.50.300:FF:000678">
    <property type="entry name" value="Rho GTPase Rho4"/>
    <property type="match status" value="1"/>
</dbReference>
<evidence type="ECO:0000313" key="11">
    <source>
        <dbReference type="Proteomes" id="UP000070133"/>
    </source>
</evidence>
<dbReference type="PRINTS" id="PR00449">
    <property type="entry name" value="RASTRNSFRMNG"/>
</dbReference>
<evidence type="ECO:0000313" key="10">
    <source>
        <dbReference type="EMBL" id="KXS95462.1"/>
    </source>
</evidence>
<dbReference type="GO" id="GO:0007264">
    <property type="term" value="P:small GTPase-mediated signal transduction"/>
    <property type="evidence" value="ECO:0007669"/>
    <property type="project" value="InterPro"/>
</dbReference>
<keyword evidence="8" id="KW-0636">Prenylation</keyword>
<feature type="region of interest" description="Disordered" evidence="9">
    <location>
        <begin position="1"/>
        <end position="52"/>
    </location>
</feature>
<protein>
    <recommendedName>
        <fullName evidence="12">GTP-binding protein rhoC</fullName>
    </recommendedName>
</protein>
<feature type="compositionally biased region" description="Polar residues" evidence="9">
    <location>
        <begin position="1"/>
        <end position="10"/>
    </location>
</feature>
<accession>A0A139GZ86</accession>
<dbReference type="STRING" id="321146.A0A139GZ86"/>
<dbReference type="GO" id="GO:0005525">
    <property type="term" value="F:GTP binding"/>
    <property type="evidence" value="ECO:0007669"/>
    <property type="project" value="UniProtKB-KW"/>
</dbReference>
<keyword evidence="7" id="KW-0449">Lipoprotein</keyword>
<feature type="compositionally biased region" description="Polar residues" evidence="9">
    <location>
        <begin position="37"/>
        <end position="52"/>
    </location>
</feature>
<evidence type="ECO:0008006" key="12">
    <source>
        <dbReference type="Google" id="ProtNLM"/>
    </source>
</evidence>
<evidence type="ECO:0000256" key="6">
    <source>
        <dbReference type="ARBA" id="ARBA00023136"/>
    </source>
</evidence>
<dbReference type="InterPro" id="IPR027417">
    <property type="entry name" value="P-loop_NTPase"/>
</dbReference>
<keyword evidence="11" id="KW-1185">Reference proteome</keyword>
<dbReference type="EMBL" id="LFZN01000215">
    <property type="protein sequence ID" value="KXS95462.1"/>
    <property type="molecule type" value="Genomic_DNA"/>
</dbReference>
<dbReference type="SMART" id="SM00174">
    <property type="entry name" value="RHO"/>
    <property type="match status" value="1"/>
</dbReference>
<evidence type="ECO:0000256" key="9">
    <source>
        <dbReference type="SAM" id="MobiDB-lite"/>
    </source>
</evidence>
<keyword evidence="6" id="KW-0472">Membrane</keyword>
<comment type="subcellular location">
    <subcellularLocation>
        <location evidence="1">Membrane</location>
    </subcellularLocation>
</comment>
<dbReference type="PROSITE" id="PS51420">
    <property type="entry name" value="RHO"/>
    <property type="match status" value="1"/>
</dbReference>
<dbReference type="Proteomes" id="UP000070133">
    <property type="component" value="Unassembled WGS sequence"/>
</dbReference>
<dbReference type="OrthoDB" id="8830751at2759"/>
<dbReference type="CDD" id="cd04132">
    <property type="entry name" value="Rho4_like"/>
    <property type="match status" value="1"/>
</dbReference>
<comment type="caution">
    <text evidence="10">The sequence shown here is derived from an EMBL/GenBank/DDBJ whole genome shotgun (WGS) entry which is preliminary data.</text>
</comment>
<keyword evidence="3" id="KW-0488">Methylation</keyword>
<dbReference type="GO" id="GO:0003924">
    <property type="term" value="F:GTPase activity"/>
    <property type="evidence" value="ECO:0007669"/>
    <property type="project" value="InterPro"/>
</dbReference>
<dbReference type="SMART" id="SM00175">
    <property type="entry name" value="RAB"/>
    <property type="match status" value="1"/>
</dbReference>
<organism evidence="10 11">
    <name type="scientific">Pseudocercospora eumusae</name>
    <dbReference type="NCBI Taxonomy" id="321146"/>
    <lineage>
        <taxon>Eukaryota</taxon>
        <taxon>Fungi</taxon>
        <taxon>Dikarya</taxon>
        <taxon>Ascomycota</taxon>
        <taxon>Pezizomycotina</taxon>
        <taxon>Dothideomycetes</taxon>
        <taxon>Dothideomycetidae</taxon>
        <taxon>Mycosphaerellales</taxon>
        <taxon>Mycosphaerellaceae</taxon>
        <taxon>Pseudocercospora</taxon>
    </lineage>
</organism>
<dbReference type="NCBIfam" id="TIGR00231">
    <property type="entry name" value="small_GTP"/>
    <property type="match status" value="1"/>
</dbReference>
<dbReference type="InterPro" id="IPR005225">
    <property type="entry name" value="Small_GTP-bd"/>
</dbReference>
<dbReference type="Pfam" id="PF00071">
    <property type="entry name" value="Ras"/>
    <property type="match status" value="1"/>
</dbReference>
<keyword evidence="4" id="KW-0547">Nucleotide-binding</keyword>
<name>A0A139GZ86_9PEZI</name>
<evidence type="ECO:0000256" key="7">
    <source>
        <dbReference type="ARBA" id="ARBA00023288"/>
    </source>
</evidence>
<evidence type="ECO:0000256" key="8">
    <source>
        <dbReference type="ARBA" id="ARBA00023289"/>
    </source>
</evidence>
<dbReference type="PANTHER" id="PTHR24072">
    <property type="entry name" value="RHO FAMILY GTPASE"/>
    <property type="match status" value="1"/>
</dbReference>
<dbReference type="InterPro" id="IPR001806">
    <property type="entry name" value="Small_GTPase"/>
</dbReference>
<dbReference type="SUPFAM" id="SSF52540">
    <property type="entry name" value="P-loop containing nucleoside triphosphate hydrolases"/>
    <property type="match status" value="1"/>
</dbReference>
<dbReference type="PROSITE" id="PS51421">
    <property type="entry name" value="RAS"/>
    <property type="match status" value="1"/>
</dbReference>
<sequence>MSVTAVSGNPNYDHLRRKNSSKSFLTRGDSYRRSTRGSDGTVNTTSSARTNITAPPEYSKKFVVVGDGGCGKTCLLISYSQGYFPEKYVPTVFENYITTVEHKPSGKGVELALWDTAGQEEYDRLRPLSYPETDLLFVCFAIDCPNSLENVLDKWYPEVLHFCPTTPIILCGLKSDLRHKRTCIELLKTQGLTPVTKEQGKAVARKMGALYMECSSKETTGVQEIFDTAIDITVRGQDQMAADGDRLGSRGSQSMPVKRKKHMELDLQSAYIDSSHRRPDRRETACEAPSIRAAKIRALTSQCATASRLPGSASPTINSSARAADFGESRLEYTRIAARDGPSPLEWVSALIKSDAYKPQHFQHLYMLSACFG</sequence>
<reference evidence="10 11" key="1">
    <citation type="submission" date="2015-07" db="EMBL/GenBank/DDBJ databases">
        <title>Comparative genomics of the Sigatoka disease complex on banana suggests a link between parallel evolutionary changes in Pseudocercospora fijiensis and Pseudocercospora eumusae and increased virulence on the banana host.</title>
        <authorList>
            <person name="Chang T.-C."/>
            <person name="Salvucci A."/>
            <person name="Crous P.W."/>
            <person name="Stergiopoulos I."/>
        </authorList>
    </citation>
    <scope>NUCLEOTIDE SEQUENCE [LARGE SCALE GENOMIC DNA]</scope>
    <source>
        <strain evidence="10 11">CBS 114824</strain>
    </source>
</reference>
<dbReference type="SMART" id="SM00176">
    <property type="entry name" value="RAN"/>
    <property type="match status" value="1"/>
</dbReference>
<dbReference type="Gene3D" id="3.40.50.300">
    <property type="entry name" value="P-loop containing nucleotide triphosphate hydrolases"/>
    <property type="match status" value="1"/>
</dbReference>
<keyword evidence="5" id="KW-0342">GTP-binding</keyword>
<evidence type="ECO:0000256" key="1">
    <source>
        <dbReference type="ARBA" id="ARBA00004370"/>
    </source>
</evidence>
<dbReference type="AlphaFoldDB" id="A0A139GZ86"/>
<dbReference type="GO" id="GO:0016020">
    <property type="term" value="C:membrane"/>
    <property type="evidence" value="ECO:0007669"/>
    <property type="project" value="UniProtKB-SubCell"/>
</dbReference>
<dbReference type="GO" id="GO:0032506">
    <property type="term" value="P:cytokinetic process"/>
    <property type="evidence" value="ECO:0007669"/>
    <property type="project" value="UniProtKB-ARBA"/>
</dbReference>
<proteinExistence type="inferred from homology"/>
<evidence type="ECO:0000256" key="4">
    <source>
        <dbReference type="ARBA" id="ARBA00022741"/>
    </source>
</evidence>
<dbReference type="PROSITE" id="PS51419">
    <property type="entry name" value="RAB"/>
    <property type="match status" value="1"/>
</dbReference>
<evidence type="ECO:0000256" key="2">
    <source>
        <dbReference type="ARBA" id="ARBA00010142"/>
    </source>
</evidence>
<comment type="similarity">
    <text evidence="2">Belongs to the small GTPase superfamily. Rho family.</text>
</comment>